<dbReference type="SMART" id="SM00670">
    <property type="entry name" value="PINc"/>
    <property type="match status" value="1"/>
</dbReference>
<dbReference type="KEGG" id="mees:MmiEs2_03180"/>
<dbReference type="InterPro" id="IPR002716">
    <property type="entry name" value="PIN_dom"/>
</dbReference>
<dbReference type="InterPro" id="IPR041120">
    <property type="entry name" value="PIN_9"/>
</dbReference>
<dbReference type="EMBL" id="CP131062">
    <property type="protein sequence ID" value="WNY28136.1"/>
    <property type="molecule type" value="Genomic_DNA"/>
</dbReference>
<accession>A0AA96V934</accession>
<gene>
    <name evidence="2" type="ORF">MmiEs2_03180</name>
</gene>
<evidence type="ECO:0000259" key="1">
    <source>
        <dbReference type="SMART" id="SM00670"/>
    </source>
</evidence>
<name>A0AA96V934_9EURY</name>
<sequence length="152" mass="16979">MSVLSKTESDDEDSSEFICDSKSAVLIDTNGFMIPVQFGIDIFSELQRLGFSNFLTIPAVIFELEKISKTASGNDRTAARVALALSKKCRLLETPHEKGVRKYADDIIIESALRHPVSVLTNDAGLRQKLMKRGIPVVSMRQMHRLDIINQK</sequence>
<reference evidence="2 3" key="1">
    <citation type="submission" date="2023-07" db="EMBL/GenBank/DDBJ databases">
        <title>Closed genome sequence of Methanimicrococcus sp. Es2.</title>
        <authorList>
            <person name="Protasov E."/>
            <person name="Platt K."/>
            <person name="Reeh H."/>
            <person name="Poehlein A."/>
            <person name="Daniel R."/>
            <person name="Brune A."/>
        </authorList>
    </citation>
    <scope>NUCLEOTIDE SEQUENCE [LARGE SCALE GENOMIC DNA]</scope>
    <source>
        <strain evidence="2 3">Es2</strain>
    </source>
</reference>
<proteinExistence type="predicted"/>
<dbReference type="InterPro" id="IPR029060">
    <property type="entry name" value="PIN-like_dom_sf"/>
</dbReference>
<evidence type="ECO:0000313" key="2">
    <source>
        <dbReference type="EMBL" id="WNY28136.1"/>
    </source>
</evidence>
<feature type="domain" description="PIN" evidence="1">
    <location>
        <begin position="23"/>
        <end position="128"/>
    </location>
</feature>
<organism evidence="2 3">
    <name type="scientific">Methanimicrococcus stummii</name>
    <dbReference type="NCBI Taxonomy" id="3028294"/>
    <lineage>
        <taxon>Archaea</taxon>
        <taxon>Methanobacteriati</taxon>
        <taxon>Methanobacteriota</taxon>
        <taxon>Stenosarchaea group</taxon>
        <taxon>Methanomicrobia</taxon>
        <taxon>Methanosarcinales</taxon>
        <taxon>Methanosarcinaceae</taxon>
        <taxon>Methanimicrococcus</taxon>
    </lineage>
</organism>
<evidence type="ECO:0000313" key="3">
    <source>
        <dbReference type="Proteomes" id="UP001302662"/>
    </source>
</evidence>
<dbReference type="Gene3D" id="3.40.50.1010">
    <property type="entry name" value="5'-nuclease"/>
    <property type="match status" value="1"/>
</dbReference>
<protein>
    <recommendedName>
        <fullName evidence="1">PIN domain-containing protein</fullName>
    </recommendedName>
</protein>
<dbReference type="Proteomes" id="UP001302662">
    <property type="component" value="Chromosome"/>
</dbReference>
<dbReference type="CDD" id="cd09879">
    <property type="entry name" value="PIN_VapC_AF0591-like"/>
    <property type="match status" value="1"/>
</dbReference>
<dbReference type="SUPFAM" id="SSF88723">
    <property type="entry name" value="PIN domain-like"/>
    <property type="match status" value="1"/>
</dbReference>
<dbReference type="Pfam" id="PF18477">
    <property type="entry name" value="PIN_9"/>
    <property type="match status" value="1"/>
</dbReference>
<dbReference type="AlphaFoldDB" id="A0AA96V934"/>
<keyword evidence="3" id="KW-1185">Reference proteome</keyword>